<proteinExistence type="predicted"/>
<organism evidence="1 2">
    <name type="scientific">Paracoccidioides brasiliensis</name>
    <dbReference type="NCBI Taxonomy" id="121759"/>
    <lineage>
        <taxon>Eukaryota</taxon>
        <taxon>Fungi</taxon>
        <taxon>Dikarya</taxon>
        <taxon>Ascomycota</taxon>
        <taxon>Pezizomycotina</taxon>
        <taxon>Eurotiomycetes</taxon>
        <taxon>Eurotiomycetidae</taxon>
        <taxon>Onygenales</taxon>
        <taxon>Ajellomycetaceae</taxon>
        <taxon>Paracoccidioides</taxon>
    </lineage>
</organism>
<dbReference type="Proteomes" id="UP000242814">
    <property type="component" value="Unassembled WGS sequence"/>
</dbReference>
<comment type="caution">
    <text evidence="1">The sequence shown here is derived from an EMBL/GenBank/DDBJ whole genome shotgun (WGS) entry which is preliminary data.</text>
</comment>
<evidence type="ECO:0000313" key="1">
    <source>
        <dbReference type="EMBL" id="ODH13660.1"/>
    </source>
</evidence>
<evidence type="ECO:0000313" key="2">
    <source>
        <dbReference type="Proteomes" id="UP000242814"/>
    </source>
</evidence>
<dbReference type="EMBL" id="LZYO01000441">
    <property type="protein sequence ID" value="ODH13660.1"/>
    <property type="molecule type" value="Genomic_DNA"/>
</dbReference>
<protein>
    <submittedName>
        <fullName evidence="1">Uncharacterized protein</fullName>
    </submittedName>
</protein>
<name>A0A1D2J5V6_PARBR</name>
<reference evidence="1 2" key="1">
    <citation type="submission" date="2016-06" db="EMBL/GenBank/DDBJ databases">
        <authorList>
            <person name="Kjaerup R.B."/>
            <person name="Dalgaard T.S."/>
            <person name="Juul-Madsen H.R."/>
        </authorList>
    </citation>
    <scope>NUCLEOTIDE SEQUENCE [LARGE SCALE GENOMIC DNA]</scope>
    <source>
        <strain evidence="1 2">Pb300</strain>
    </source>
</reference>
<dbReference type="AlphaFoldDB" id="A0A1D2J5V6"/>
<gene>
    <name evidence="1" type="ORF">ACO22_07033</name>
</gene>
<accession>A0A1D2J5V6</accession>
<sequence>MSSLVEIYRAVLFFIPNESSRSINDSGHPFLVGPPVPNNNGSYPSFRAKGKHRRM</sequence>